<protein>
    <submittedName>
        <fullName evidence="2">MFS transporter</fullName>
    </submittedName>
</protein>
<feature type="transmembrane region" description="Helical" evidence="1">
    <location>
        <begin position="12"/>
        <end position="34"/>
    </location>
</feature>
<dbReference type="SUPFAM" id="SSF103473">
    <property type="entry name" value="MFS general substrate transporter"/>
    <property type="match status" value="1"/>
</dbReference>
<dbReference type="EMBL" id="JBHSSL010000009">
    <property type="protein sequence ID" value="MFC6169224.1"/>
    <property type="molecule type" value="Genomic_DNA"/>
</dbReference>
<evidence type="ECO:0000256" key="1">
    <source>
        <dbReference type="SAM" id="Phobius"/>
    </source>
</evidence>
<keyword evidence="1" id="KW-1133">Transmembrane helix</keyword>
<name>A0ABW1RDN1_9LACO</name>
<keyword evidence="1" id="KW-0812">Transmembrane</keyword>
<evidence type="ECO:0000313" key="3">
    <source>
        <dbReference type="Proteomes" id="UP001596289"/>
    </source>
</evidence>
<evidence type="ECO:0000313" key="2">
    <source>
        <dbReference type="EMBL" id="MFC6169224.1"/>
    </source>
</evidence>
<keyword evidence="1" id="KW-0472">Membrane</keyword>
<dbReference type="InterPro" id="IPR036259">
    <property type="entry name" value="MFS_trans_sf"/>
</dbReference>
<proteinExistence type="predicted"/>
<gene>
    <name evidence="2" type="ORF">ACFQGP_01305</name>
</gene>
<feature type="transmembrane region" description="Helical" evidence="1">
    <location>
        <begin position="54"/>
        <end position="72"/>
    </location>
</feature>
<dbReference type="RefSeq" id="WP_164509524.1">
    <property type="nucleotide sequence ID" value="NZ_JBHSSL010000009.1"/>
</dbReference>
<comment type="caution">
    <text evidence="2">The sequence shown here is derived from an EMBL/GenBank/DDBJ whole genome shotgun (WGS) entry which is preliminary data.</text>
</comment>
<keyword evidence="3" id="KW-1185">Reference proteome</keyword>
<sequence>MAGLKYIGKHKMILNIGLLSILPLIVTQLFNVSSPDYVSSVLKANSVVYGLADMGYGIGGLIAGLITGTLIIKFHDRSIIISQFIIKKAD</sequence>
<accession>A0ABW1RDN1</accession>
<reference evidence="3" key="1">
    <citation type="journal article" date="2019" name="Int. J. Syst. Evol. Microbiol.">
        <title>The Global Catalogue of Microorganisms (GCM) 10K type strain sequencing project: providing services to taxonomists for standard genome sequencing and annotation.</title>
        <authorList>
            <consortium name="The Broad Institute Genomics Platform"/>
            <consortium name="The Broad Institute Genome Sequencing Center for Infectious Disease"/>
            <person name="Wu L."/>
            <person name="Ma J."/>
        </authorList>
    </citation>
    <scope>NUCLEOTIDE SEQUENCE [LARGE SCALE GENOMIC DNA]</scope>
    <source>
        <strain evidence="3">CCM 8904</strain>
    </source>
</reference>
<dbReference type="Proteomes" id="UP001596289">
    <property type="component" value="Unassembled WGS sequence"/>
</dbReference>
<organism evidence="2 3">
    <name type="scientific">Loigolactobacillus jiayinensis</name>
    <dbReference type="NCBI Taxonomy" id="2486016"/>
    <lineage>
        <taxon>Bacteria</taxon>
        <taxon>Bacillati</taxon>
        <taxon>Bacillota</taxon>
        <taxon>Bacilli</taxon>
        <taxon>Lactobacillales</taxon>
        <taxon>Lactobacillaceae</taxon>
        <taxon>Loigolactobacillus</taxon>
    </lineage>
</organism>